<dbReference type="PROSITE" id="PS51257">
    <property type="entry name" value="PROKAR_LIPOPROTEIN"/>
    <property type="match status" value="1"/>
</dbReference>
<protein>
    <submittedName>
        <fullName evidence="1">Uncharacterized protein</fullName>
    </submittedName>
</protein>
<comment type="caution">
    <text evidence="1">The sequence shown here is derived from an EMBL/GenBank/DDBJ whole genome shotgun (WGS) entry which is preliminary data.</text>
</comment>
<gene>
    <name evidence="1" type="ORF">S01H4_34370</name>
</gene>
<evidence type="ECO:0000313" key="1">
    <source>
        <dbReference type="EMBL" id="GAG86960.1"/>
    </source>
</evidence>
<organism evidence="1">
    <name type="scientific">marine sediment metagenome</name>
    <dbReference type="NCBI Taxonomy" id="412755"/>
    <lineage>
        <taxon>unclassified sequences</taxon>
        <taxon>metagenomes</taxon>
        <taxon>ecological metagenomes</taxon>
    </lineage>
</organism>
<name>X1AW59_9ZZZZ</name>
<sequence length="97" mass="10950">MLRKKTFAILTIFILSVGLLSGCAEKTTNSVNANHPTYDDWLDTNPYYHVIGEIIEVTTYERSWGDSMYGGLQSYVIITLNNATRITTFGEDFMIST</sequence>
<dbReference type="AlphaFoldDB" id="X1AW59"/>
<dbReference type="EMBL" id="BART01018181">
    <property type="protein sequence ID" value="GAG86960.1"/>
    <property type="molecule type" value="Genomic_DNA"/>
</dbReference>
<reference evidence="1" key="1">
    <citation type="journal article" date="2014" name="Front. Microbiol.">
        <title>High frequency of phylogenetically diverse reductive dehalogenase-homologous genes in deep subseafloor sedimentary metagenomes.</title>
        <authorList>
            <person name="Kawai M."/>
            <person name="Futagami T."/>
            <person name="Toyoda A."/>
            <person name="Takaki Y."/>
            <person name="Nishi S."/>
            <person name="Hori S."/>
            <person name="Arai W."/>
            <person name="Tsubouchi T."/>
            <person name="Morono Y."/>
            <person name="Uchiyama I."/>
            <person name="Ito T."/>
            <person name="Fujiyama A."/>
            <person name="Inagaki F."/>
            <person name="Takami H."/>
        </authorList>
    </citation>
    <scope>NUCLEOTIDE SEQUENCE</scope>
    <source>
        <strain evidence="1">Expedition CK06-06</strain>
    </source>
</reference>
<proteinExistence type="predicted"/>
<accession>X1AW59</accession>